<protein>
    <recommendedName>
        <fullName evidence="2">YCII-related domain-containing protein</fullName>
    </recommendedName>
</protein>
<dbReference type="SUPFAM" id="SSF54909">
    <property type="entry name" value="Dimeric alpha+beta barrel"/>
    <property type="match status" value="1"/>
</dbReference>
<dbReference type="Proteomes" id="UP000503640">
    <property type="component" value="Unassembled WGS sequence"/>
</dbReference>
<comment type="caution">
    <text evidence="3">The sequence shown here is derived from an EMBL/GenBank/DDBJ whole genome shotgun (WGS) entry which is preliminary data.</text>
</comment>
<organism evidence="3 4">
    <name type="scientific">Anaeromyxobacter diazotrophicus</name>
    <dbReference type="NCBI Taxonomy" id="2590199"/>
    <lineage>
        <taxon>Bacteria</taxon>
        <taxon>Pseudomonadati</taxon>
        <taxon>Myxococcota</taxon>
        <taxon>Myxococcia</taxon>
        <taxon>Myxococcales</taxon>
        <taxon>Cystobacterineae</taxon>
        <taxon>Anaeromyxobacteraceae</taxon>
        <taxon>Anaeromyxobacter</taxon>
    </lineage>
</organism>
<dbReference type="AlphaFoldDB" id="A0A7I9VQJ6"/>
<proteinExistence type="inferred from homology"/>
<comment type="similarity">
    <text evidence="1">Belongs to the YciI family.</text>
</comment>
<dbReference type="InterPro" id="IPR005545">
    <property type="entry name" value="YCII"/>
</dbReference>
<reference evidence="4" key="1">
    <citation type="journal article" date="2020" name="Appl. Environ. Microbiol.">
        <title>Diazotrophic Anaeromyxobacter Isolates from Soils.</title>
        <authorList>
            <person name="Masuda Y."/>
            <person name="Yamanaka H."/>
            <person name="Xu Z.X."/>
            <person name="Shiratori Y."/>
            <person name="Aono T."/>
            <person name="Amachi S."/>
            <person name="Senoo K."/>
            <person name="Itoh H."/>
        </authorList>
    </citation>
    <scope>NUCLEOTIDE SEQUENCE [LARGE SCALE GENOMIC DNA]</scope>
    <source>
        <strain evidence="4">R267</strain>
    </source>
</reference>
<dbReference type="Gene3D" id="3.30.70.1060">
    <property type="entry name" value="Dimeric alpha+beta barrel"/>
    <property type="match status" value="1"/>
</dbReference>
<sequence length="123" mass="13557">MRYLTFIRHAETYRQSGPPAALMEAMGKFVEQSFKDGTLVDTGGLLPSKDGTRLRLAKGKLTVTDGPFGESKEVIGGYAILKAASKADALRVATEFMELHRKHWPEFEGEAEVRPMFEPGEGP</sequence>
<evidence type="ECO:0000256" key="1">
    <source>
        <dbReference type="ARBA" id="ARBA00007689"/>
    </source>
</evidence>
<evidence type="ECO:0000259" key="2">
    <source>
        <dbReference type="Pfam" id="PF03795"/>
    </source>
</evidence>
<gene>
    <name evidence="3" type="ORF">AMYX_34270</name>
</gene>
<evidence type="ECO:0000313" key="4">
    <source>
        <dbReference type="Proteomes" id="UP000503640"/>
    </source>
</evidence>
<dbReference type="Pfam" id="PF03795">
    <property type="entry name" value="YCII"/>
    <property type="match status" value="1"/>
</dbReference>
<accession>A0A7I9VQJ6</accession>
<dbReference type="PANTHER" id="PTHR35174:SF1">
    <property type="entry name" value="BLL0086 PROTEIN"/>
    <property type="match status" value="1"/>
</dbReference>
<dbReference type="RefSeq" id="WP_176067468.1">
    <property type="nucleotide sequence ID" value="NZ_BJTG01000008.1"/>
</dbReference>
<evidence type="ECO:0000313" key="3">
    <source>
        <dbReference type="EMBL" id="GEJ58686.1"/>
    </source>
</evidence>
<dbReference type="EMBL" id="BJTG01000008">
    <property type="protein sequence ID" value="GEJ58686.1"/>
    <property type="molecule type" value="Genomic_DNA"/>
</dbReference>
<dbReference type="PANTHER" id="PTHR35174">
    <property type="entry name" value="BLL7171 PROTEIN-RELATED"/>
    <property type="match status" value="1"/>
</dbReference>
<keyword evidence="4" id="KW-1185">Reference proteome</keyword>
<dbReference type="InterPro" id="IPR011008">
    <property type="entry name" value="Dimeric_a/b-barrel"/>
</dbReference>
<feature type="domain" description="YCII-related" evidence="2">
    <location>
        <begin position="1"/>
        <end position="94"/>
    </location>
</feature>
<name>A0A7I9VQJ6_9BACT</name>